<evidence type="ECO:0000259" key="6">
    <source>
        <dbReference type="PROSITE" id="PS51193"/>
    </source>
</evidence>
<keyword evidence="4" id="KW-0067">ATP-binding</keyword>
<evidence type="ECO:0000313" key="7">
    <source>
        <dbReference type="EMBL" id="GHO50133.1"/>
    </source>
</evidence>
<protein>
    <submittedName>
        <fullName evidence="7">DNA polymerase III subunit epsilon</fullName>
    </submittedName>
</protein>
<comment type="caution">
    <text evidence="7">The sequence shown here is derived from an EMBL/GenBank/DDBJ whole genome shotgun (WGS) entry which is preliminary data.</text>
</comment>
<keyword evidence="2" id="KW-0378">Hydrolase</keyword>
<dbReference type="RefSeq" id="WP_220199194.1">
    <property type="nucleotide sequence ID" value="NZ_BNJF01000007.1"/>
</dbReference>
<dbReference type="Gene3D" id="3.40.50.300">
    <property type="entry name" value="P-loop containing nucleotide triphosphate hydrolases"/>
    <property type="match status" value="2"/>
</dbReference>
<keyword evidence="8" id="KW-1185">Reference proteome</keyword>
<reference evidence="7" key="1">
    <citation type="submission" date="2020-10" db="EMBL/GenBank/DDBJ databases">
        <title>Taxonomic study of unclassified bacteria belonging to the class Ktedonobacteria.</title>
        <authorList>
            <person name="Yabe S."/>
            <person name="Wang C.M."/>
            <person name="Zheng Y."/>
            <person name="Sakai Y."/>
            <person name="Cavaletti L."/>
            <person name="Monciardini P."/>
            <person name="Donadio S."/>
        </authorList>
    </citation>
    <scope>NUCLEOTIDE SEQUENCE</scope>
    <source>
        <strain evidence="7">SOSP1-1</strain>
    </source>
</reference>
<dbReference type="GO" id="GO:0004386">
    <property type="term" value="F:helicase activity"/>
    <property type="evidence" value="ECO:0007669"/>
    <property type="project" value="InterPro"/>
</dbReference>
<dbReference type="InterPro" id="IPR014013">
    <property type="entry name" value="Helic_SF1/SF2_ATP-bd_DinG/Rad3"/>
</dbReference>
<keyword evidence="3" id="KW-0269">Exonuclease</keyword>
<dbReference type="EMBL" id="BNJF01000007">
    <property type="protein sequence ID" value="GHO50133.1"/>
    <property type="molecule type" value="Genomic_DNA"/>
</dbReference>
<dbReference type="CDD" id="cd06127">
    <property type="entry name" value="DEDDh"/>
    <property type="match status" value="1"/>
</dbReference>
<feature type="region of interest" description="Disordered" evidence="5">
    <location>
        <begin position="597"/>
        <end position="620"/>
    </location>
</feature>
<keyword evidence="3" id="KW-0540">Nuclease</keyword>
<proteinExistence type="predicted"/>
<gene>
    <name evidence="7" type="ORF">KSX_82960</name>
</gene>
<dbReference type="GO" id="GO:0016818">
    <property type="term" value="F:hydrolase activity, acting on acid anhydrides, in phosphorus-containing anhydrides"/>
    <property type="evidence" value="ECO:0007669"/>
    <property type="project" value="InterPro"/>
</dbReference>
<dbReference type="SMART" id="SM00491">
    <property type="entry name" value="HELICc2"/>
    <property type="match status" value="1"/>
</dbReference>
<evidence type="ECO:0000256" key="2">
    <source>
        <dbReference type="ARBA" id="ARBA00022801"/>
    </source>
</evidence>
<dbReference type="InterPro" id="IPR013520">
    <property type="entry name" value="Ribonucl_H"/>
</dbReference>
<dbReference type="GO" id="GO:0005829">
    <property type="term" value="C:cytosol"/>
    <property type="evidence" value="ECO:0007669"/>
    <property type="project" value="TreeGrafter"/>
</dbReference>
<dbReference type="Pfam" id="PF00929">
    <property type="entry name" value="RNase_T"/>
    <property type="match status" value="1"/>
</dbReference>
<dbReference type="SMART" id="SM00479">
    <property type="entry name" value="EXOIII"/>
    <property type="match status" value="1"/>
</dbReference>
<dbReference type="InterPro" id="IPR027417">
    <property type="entry name" value="P-loop_NTPase"/>
</dbReference>
<dbReference type="Gene3D" id="3.30.420.10">
    <property type="entry name" value="Ribonuclease H-like superfamily/Ribonuclease H"/>
    <property type="match status" value="1"/>
</dbReference>
<organism evidence="7 8">
    <name type="scientific">Ktedonospora formicarum</name>
    <dbReference type="NCBI Taxonomy" id="2778364"/>
    <lineage>
        <taxon>Bacteria</taxon>
        <taxon>Bacillati</taxon>
        <taxon>Chloroflexota</taxon>
        <taxon>Ktedonobacteria</taxon>
        <taxon>Ktedonobacterales</taxon>
        <taxon>Ktedonobacteraceae</taxon>
        <taxon>Ktedonospora</taxon>
    </lineage>
</organism>
<sequence length="1013" mass="112554">MAKKSAIRVALDLETTGLHVEQDAILEVAAIKFQGTEVLDTFETFISPGRSIPYRVQRLTGIKPDLLVGAPPFDRISRQLHHFLGDYPIVGHSIPFDVSFLRRWGLARANPMIDTFELATVMLPSLASYNLGQVAHSLGILVPEDRHRAMVDTVLAMKVFLALYERLQEVDLTLLQDLAHLDAPRSWPLLHFFRHELRVRQEQDGEHNLRRGILGDRLAAQLEMDPRVLSFSISRQKQQGTSQVETLPVDIHTLKSSTSEGTEQTHEPILAEASPMQEAIHDAFAQQKPLLVEVTTGDKEYTPALWPALQWLQATSEDEKSPRRLVISCSNQQSARRLMESILPRLQERQGESLPVAYLAERGGYLCLHRWFGAALRRTSGELTAEQARGLAKLGLWAQQTLTGERRELTLLPQESAAWERISSGVERLPAVDPRAGSIYQRCTYRRKGLCFVNLAEERVKKARIVVTTHSALFDDLSSSQSLLTDIKQRLILDADLLDEECARWSGSELQQAHLFNLLNTLGAELPNGRYQGLLALAAPSLRENGPGGLSSTSTIAKNELDQRMLGWYQALKQAQIAVEQLFNSFYTLIEEAKQQGNGKGKGESAGRTGARTPDRGDQPLRLSMHTRQVAAWGDVERAWKQTANRLQVVIDLACQAEKLMLAPRKGGRVEKGSGEESALASELTAVASELRALKRLGEQALAPGESEYVYWLRVPPMPASSNQRQQSQSNASVEHAAPVLHTQLIQTSALLRRLLQKETGGTVFAGTALSVDHSFAFAQGRLGLDSELCATYSLEAARQDQTLLYLMDDVPEPNVPQYQRHLDETIVQVAGALEGQTVALFTSHAALRSTYATIKPLLESRGILVLGQGIDGSPRHLWQIYRDQERVVLLGTGSFWDGLDDVTRTPVCLIVSRLPMPVLSDPPIAARAELISDQLHNLTVPLAALRVRRALNKIAWHDGKRNAVILFDKRVISKEYGEMVLHSLPRCSQRRGGASRVSETVLDWLTVTGAWD</sequence>
<evidence type="ECO:0000256" key="4">
    <source>
        <dbReference type="ARBA" id="ARBA00022840"/>
    </source>
</evidence>
<dbReference type="InterPro" id="IPR036397">
    <property type="entry name" value="RNaseH_sf"/>
</dbReference>
<dbReference type="Proteomes" id="UP000612362">
    <property type="component" value="Unassembled WGS sequence"/>
</dbReference>
<evidence type="ECO:0000256" key="1">
    <source>
        <dbReference type="ARBA" id="ARBA00022741"/>
    </source>
</evidence>
<feature type="domain" description="Helicase ATP-binding" evidence="6">
    <location>
        <begin position="259"/>
        <end position="545"/>
    </location>
</feature>
<dbReference type="GO" id="GO:0045004">
    <property type="term" value="P:DNA replication proofreading"/>
    <property type="evidence" value="ECO:0007669"/>
    <property type="project" value="TreeGrafter"/>
</dbReference>
<dbReference type="Pfam" id="PF13307">
    <property type="entry name" value="Helicase_C_2"/>
    <property type="match status" value="1"/>
</dbReference>
<evidence type="ECO:0000256" key="5">
    <source>
        <dbReference type="SAM" id="MobiDB-lite"/>
    </source>
</evidence>
<accession>A0A8J3ID97</accession>
<keyword evidence="1" id="KW-0547">Nucleotide-binding</keyword>
<dbReference type="GO" id="GO:0008408">
    <property type="term" value="F:3'-5' exonuclease activity"/>
    <property type="evidence" value="ECO:0007669"/>
    <property type="project" value="TreeGrafter"/>
</dbReference>
<dbReference type="InterPro" id="IPR012337">
    <property type="entry name" value="RNaseH-like_sf"/>
</dbReference>
<dbReference type="FunFam" id="3.30.420.10:FF:000045">
    <property type="entry name" value="3'-5' exonuclease DinG"/>
    <property type="match status" value="1"/>
</dbReference>
<dbReference type="PANTHER" id="PTHR30231">
    <property type="entry name" value="DNA POLYMERASE III SUBUNIT EPSILON"/>
    <property type="match status" value="1"/>
</dbReference>
<dbReference type="GO" id="GO:0003676">
    <property type="term" value="F:nucleic acid binding"/>
    <property type="evidence" value="ECO:0007669"/>
    <property type="project" value="InterPro"/>
</dbReference>
<evidence type="ECO:0000313" key="8">
    <source>
        <dbReference type="Proteomes" id="UP000612362"/>
    </source>
</evidence>
<dbReference type="SUPFAM" id="SSF53098">
    <property type="entry name" value="Ribonuclease H-like"/>
    <property type="match status" value="1"/>
</dbReference>
<dbReference type="PROSITE" id="PS51193">
    <property type="entry name" value="HELICASE_ATP_BIND_2"/>
    <property type="match status" value="1"/>
</dbReference>
<evidence type="ECO:0000256" key="3">
    <source>
        <dbReference type="ARBA" id="ARBA00022839"/>
    </source>
</evidence>
<dbReference type="AlphaFoldDB" id="A0A8J3ID97"/>
<dbReference type="InterPro" id="IPR006555">
    <property type="entry name" value="ATP-dep_Helicase_C"/>
</dbReference>
<dbReference type="GO" id="GO:0005524">
    <property type="term" value="F:ATP binding"/>
    <property type="evidence" value="ECO:0007669"/>
    <property type="project" value="UniProtKB-KW"/>
</dbReference>
<name>A0A8J3ID97_9CHLR</name>
<dbReference type="PANTHER" id="PTHR30231:SF41">
    <property type="entry name" value="DNA POLYMERASE III SUBUNIT EPSILON"/>
    <property type="match status" value="1"/>
</dbReference>